<dbReference type="GO" id="GO:0003887">
    <property type="term" value="F:DNA-directed DNA polymerase activity"/>
    <property type="evidence" value="ECO:0007669"/>
    <property type="project" value="InterPro"/>
</dbReference>
<sequence length="189" mass="20233">LIDIVAHRIGGPHALSGYGFTHDTTDLAGGPVQSAYRRAGSMDRMVAESMGLAAKIRAVDLAEAIGLLLNTHFLPDVMGNLKSYATQKFICKSCRESYRRPPLALRCSARGHDGALCGGELLPTVHEASVRKYVPLTQRLSRTPGVSPYVRQRIQILSDSLSSMFPADSVQTTLESVSGGGPRDPTASP</sequence>
<evidence type="ECO:0000259" key="1">
    <source>
        <dbReference type="Pfam" id="PF24846"/>
    </source>
</evidence>
<dbReference type="InterPro" id="IPR004475">
    <property type="entry name" value="PolC_DP2"/>
</dbReference>
<feature type="domain" description="DNA polymerase II large subunit DP2 catalytic" evidence="1">
    <location>
        <begin position="2"/>
        <end position="43"/>
    </location>
</feature>
<dbReference type="Pfam" id="PF24846">
    <property type="entry name" value="PolC_DP2_cat"/>
    <property type="match status" value="1"/>
</dbReference>
<dbReference type="AlphaFoldDB" id="T1CDE9"/>
<dbReference type="InterPro" id="IPR056172">
    <property type="entry name" value="PolC_DP2_cat_dom"/>
</dbReference>
<protein>
    <submittedName>
        <fullName evidence="2">DNA polymerase II large subunit</fullName>
    </submittedName>
</protein>
<proteinExistence type="predicted"/>
<dbReference type="PANTHER" id="PTHR42210">
    <property type="entry name" value="DNA POLYMERASE II LARGE SUBUNIT"/>
    <property type="match status" value="1"/>
</dbReference>
<dbReference type="GO" id="GO:0003677">
    <property type="term" value="F:DNA binding"/>
    <property type="evidence" value="ECO:0007669"/>
    <property type="project" value="InterPro"/>
</dbReference>
<organism evidence="2">
    <name type="scientific">mine drainage metagenome</name>
    <dbReference type="NCBI Taxonomy" id="410659"/>
    <lineage>
        <taxon>unclassified sequences</taxon>
        <taxon>metagenomes</taxon>
        <taxon>ecological metagenomes</taxon>
    </lineage>
</organism>
<feature type="non-terminal residue" evidence="2">
    <location>
        <position position="1"/>
    </location>
</feature>
<comment type="caution">
    <text evidence="2">The sequence shown here is derived from an EMBL/GenBank/DDBJ whole genome shotgun (WGS) entry which is preliminary data.</text>
</comment>
<evidence type="ECO:0000313" key="2">
    <source>
        <dbReference type="EMBL" id="EQD79478.1"/>
    </source>
</evidence>
<reference evidence="2" key="1">
    <citation type="submission" date="2013-08" db="EMBL/GenBank/DDBJ databases">
        <authorList>
            <person name="Mendez C."/>
            <person name="Richter M."/>
            <person name="Ferrer M."/>
            <person name="Sanchez J."/>
        </authorList>
    </citation>
    <scope>NUCLEOTIDE SEQUENCE</scope>
</reference>
<name>T1CDE9_9ZZZZ</name>
<accession>T1CDE9</accession>
<reference evidence="2" key="2">
    <citation type="journal article" date="2014" name="ISME J.">
        <title>Microbial stratification in low pH oxic and suboxic macroscopic growths along an acid mine drainage.</title>
        <authorList>
            <person name="Mendez-Garcia C."/>
            <person name="Mesa V."/>
            <person name="Sprenger R.R."/>
            <person name="Richter M."/>
            <person name="Diez M.S."/>
            <person name="Solano J."/>
            <person name="Bargiela R."/>
            <person name="Golyshina O.V."/>
            <person name="Manteca A."/>
            <person name="Ramos J.L."/>
            <person name="Gallego J.R."/>
            <person name="Llorente I."/>
            <person name="Martins Dos Santos V.A."/>
            <person name="Jensen O.N."/>
            <person name="Pelaez A.I."/>
            <person name="Sanchez J."/>
            <person name="Ferrer M."/>
        </authorList>
    </citation>
    <scope>NUCLEOTIDE SEQUENCE</scope>
</reference>
<dbReference type="PANTHER" id="PTHR42210:SF1">
    <property type="entry name" value="DNA POLYMERASE II LARGE SUBUNIT"/>
    <property type="match status" value="1"/>
</dbReference>
<dbReference type="EMBL" id="AUZY01000143">
    <property type="protein sequence ID" value="EQD79478.1"/>
    <property type="molecule type" value="Genomic_DNA"/>
</dbReference>
<dbReference type="GO" id="GO:0006260">
    <property type="term" value="P:DNA replication"/>
    <property type="evidence" value="ECO:0007669"/>
    <property type="project" value="InterPro"/>
</dbReference>
<gene>
    <name evidence="2" type="ORF">B1B_00189</name>
</gene>